<name>A0A4S2KUG9_9HYME</name>
<dbReference type="EMBL" id="QBLH01001013">
    <property type="protein sequence ID" value="TGZ53530.1"/>
    <property type="molecule type" value="Genomic_DNA"/>
</dbReference>
<feature type="compositionally biased region" description="Basic and acidic residues" evidence="1">
    <location>
        <begin position="18"/>
        <end position="29"/>
    </location>
</feature>
<evidence type="ECO:0000313" key="2">
    <source>
        <dbReference type="EMBL" id="TGZ53530.1"/>
    </source>
</evidence>
<accession>A0A4S2KUG9</accession>
<keyword evidence="3" id="KW-1185">Reference proteome</keyword>
<dbReference type="Proteomes" id="UP000310200">
    <property type="component" value="Unassembled WGS sequence"/>
</dbReference>
<reference evidence="2 3" key="1">
    <citation type="journal article" date="2019" name="Philos. Trans. R. Soc. Lond., B, Biol. Sci.">
        <title>Ant behaviour and brain gene expression of defending hosts depend on the ecological success of the intruding social parasite.</title>
        <authorList>
            <person name="Kaur R."/>
            <person name="Stoldt M."/>
            <person name="Jongepier E."/>
            <person name="Feldmeyer B."/>
            <person name="Menzel F."/>
            <person name="Bornberg-Bauer E."/>
            <person name="Foitzik S."/>
        </authorList>
    </citation>
    <scope>NUCLEOTIDE SEQUENCE [LARGE SCALE GENOMIC DNA]</scope>
    <source>
        <tissue evidence="2">Whole body</tissue>
    </source>
</reference>
<proteinExistence type="predicted"/>
<dbReference type="AlphaFoldDB" id="A0A4S2KUG9"/>
<feature type="region of interest" description="Disordered" evidence="1">
    <location>
        <begin position="1"/>
        <end position="32"/>
    </location>
</feature>
<gene>
    <name evidence="2" type="ORF">DBV15_03522</name>
</gene>
<sequence>MGTQEGAGAVWDNMTKIGRHETIEGESMDRHRKARQPLRAIVDETVKNVDVFINDKNTWVRS</sequence>
<comment type="caution">
    <text evidence="2">The sequence shown here is derived from an EMBL/GenBank/DDBJ whole genome shotgun (WGS) entry which is preliminary data.</text>
</comment>
<evidence type="ECO:0000313" key="3">
    <source>
        <dbReference type="Proteomes" id="UP000310200"/>
    </source>
</evidence>
<evidence type="ECO:0000256" key="1">
    <source>
        <dbReference type="SAM" id="MobiDB-lite"/>
    </source>
</evidence>
<protein>
    <submittedName>
        <fullName evidence="2">Uncharacterized protein</fullName>
    </submittedName>
</protein>
<organism evidence="2 3">
    <name type="scientific">Temnothorax longispinosus</name>
    <dbReference type="NCBI Taxonomy" id="300112"/>
    <lineage>
        <taxon>Eukaryota</taxon>
        <taxon>Metazoa</taxon>
        <taxon>Ecdysozoa</taxon>
        <taxon>Arthropoda</taxon>
        <taxon>Hexapoda</taxon>
        <taxon>Insecta</taxon>
        <taxon>Pterygota</taxon>
        <taxon>Neoptera</taxon>
        <taxon>Endopterygota</taxon>
        <taxon>Hymenoptera</taxon>
        <taxon>Apocrita</taxon>
        <taxon>Aculeata</taxon>
        <taxon>Formicoidea</taxon>
        <taxon>Formicidae</taxon>
        <taxon>Myrmicinae</taxon>
        <taxon>Temnothorax</taxon>
    </lineage>
</organism>